<dbReference type="AlphaFoldDB" id="A0AAV7GN12"/>
<comment type="caution">
    <text evidence="2">The sequence shown here is derived from an EMBL/GenBank/DDBJ whole genome shotgun (WGS) entry which is preliminary data.</text>
</comment>
<dbReference type="Proteomes" id="UP000775213">
    <property type="component" value="Unassembled WGS sequence"/>
</dbReference>
<proteinExistence type="predicted"/>
<protein>
    <submittedName>
        <fullName evidence="2">Uncharacterized protein</fullName>
    </submittedName>
</protein>
<feature type="compositionally biased region" description="Basic and acidic residues" evidence="1">
    <location>
        <begin position="15"/>
        <end position="26"/>
    </location>
</feature>
<name>A0AAV7GN12_DENCH</name>
<organism evidence="2 3">
    <name type="scientific">Dendrobium chrysotoxum</name>
    <name type="common">Orchid</name>
    <dbReference type="NCBI Taxonomy" id="161865"/>
    <lineage>
        <taxon>Eukaryota</taxon>
        <taxon>Viridiplantae</taxon>
        <taxon>Streptophyta</taxon>
        <taxon>Embryophyta</taxon>
        <taxon>Tracheophyta</taxon>
        <taxon>Spermatophyta</taxon>
        <taxon>Magnoliopsida</taxon>
        <taxon>Liliopsida</taxon>
        <taxon>Asparagales</taxon>
        <taxon>Orchidaceae</taxon>
        <taxon>Epidendroideae</taxon>
        <taxon>Malaxideae</taxon>
        <taxon>Dendrobiinae</taxon>
        <taxon>Dendrobium</taxon>
    </lineage>
</organism>
<keyword evidence="3" id="KW-1185">Reference proteome</keyword>
<dbReference type="EMBL" id="JAGFBR010000012">
    <property type="protein sequence ID" value="KAH0457570.1"/>
    <property type="molecule type" value="Genomic_DNA"/>
</dbReference>
<feature type="compositionally biased region" description="Basic residues" evidence="1">
    <location>
        <begin position="1"/>
        <end position="10"/>
    </location>
</feature>
<sequence>MSSKLGRMRAARMGTKGESDRKETAARQRGQVGWDRSQTSIHSIWKACPHIGRVRSHSPSSNSNRQTAQSRFVEIGCFALDLEKRERGSVLMAASSRP</sequence>
<feature type="region of interest" description="Disordered" evidence="1">
    <location>
        <begin position="1"/>
        <end position="38"/>
    </location>
</feature>
<reference evidence="2 3" key="1">
    <citation type="journal article" date="2021" name="Hortic Res">
        <title>Chromosome-scale assembly of the Dendrobium chrysotoxum genome enhances the understanding of orchid evolution.</title>
        <authorList>
            <person name="Zhang Y."/>
            <person name="Zhang G.Q."/>
            <person name="Zhang D."/>
            <person name="Liu X.D."/>
            <person name="Xu X.Y."/>
            <person name="Sun W.H."/>
            <person name="Yu X."/>
            <person name="Zhu X."/>
            <person name="Wang Z.W."/>
            <person name="Zhao X."/>
            <person name="Zhong W.Y."/>
            <person name="Chen H."/>
            <person name="Yin W.L."/>
            <person name="Huang T."/>
            <person name="Niu S.C."/>
            <person name="Liu Z.J."/>
        </authorList>
    </citation>
    <scope>NUCLEOTIDE SEQUENCE [LARGE SCALE GENOMIC DNA]</scope>
    <source>
        <strain evidence="2">Lindl</strain>
    </source>
</reference>
<evidence type="ECO:0000313" key="2">
    <source>
        <dbReference type="EMBL" id="KAH0457570.1"/>
    </source>
</evidence>
<gene>
    <name evidence="2" type="ORF">IEQ34_012885</name>
</gene>
<accession>A0AAV7GN12</accession>
<evidence type="ECO:0000313" key="3">
    <source>
        <dbReference type="Proteomes" id="UP000775213"/>
    </source>
</evidence>
<evidence type="ECO:0000256" key="1">
    <source>
        <dbReference type="SAM" id="MobiDB-lite"/>
    </source>
</evidence>